<dbReference type="GO" id="GO:0042732">
    <property type="term" value="P:D-xylose metabolic process"/>
    <property type="evidence" value="ECO:0007669"/>
    <property type="project" value="UniProtKB-KW"/>
</dbReference>
<dbReference type="PANTHER" id="PTHR43095:SF5">
    <property type="entry name" value="XYLULOSE KINASE"/>
    <property type="match status" value="1"/>
</dbReference>
<evidence type="ECO:0000256" key="4">
    <source>
        <dbReference type="ARBA" id="ARBA00022777"/>
    </source>
</evidence>
<dbReference type="PANTHER" id="PTHR43095">
    <property type="entry name" value="SUGAR KINASE"/>
    <property type="match status" value="1"/>
</dbReference>
<dbReference type="Proteomes" id="UP000543224">
    <property type="component" value="Unassembled WGS sequence"/>
</dbReference>
<keyword evidence="4 6" id="KW-0418">Kinase</keyword>
<dbReference type="AlphaFoldDB" id="A0A6V8NZN5"/>
<evidence type="ECO:0000313" key="7">
    <source>
        <dbReference type="Proteomes" id="UP000543224"/>
    </source>
</evidence>
<dbReference type="Pfam" id="PF00370">
    <property type="entry name" value="FGGY_N"/>
    <property type="match status" value="1"/>
</dbReference>
<evidence type="ECO:0000259" key="5">
    <source>
        <dbReference type="Pfam" id="PF00370"/>
    </source>
</evidence>
<organism evidence="6 7">
    <name type="scientific">Candidatus Hakubella thermalkaliphila</name>
    <dbReference type="NCBI Taxonomy" id="2754717"/>
    <lineage>
        <taxon>Bacteria</taxon>
        <taxon>Bacillati</taxon>
        <taxon>Actinomycetota</taxon>
        <taxon>Actinomycetota incertae sedis</taxon>
        <taxon>Candidatus Hakubellales</taxon>
        <taxon>Candidatus Hakubellaceae</taxon>
        <taxon>Candidatus Hakubella</taxon>
    </lineage>
</organism>
<dbReference type="EMBL" id="BLRX01000175">
    <property type="protein sequence ID" value="GFP25728.1"/>
    <property type="molecule type" value="Genomic_DNA"/>
</dbReference>
<comment type="caution">
    <text evidence="6">The sequence shown here is derived from an EMBL/GenBank/DDBJ whole genome shotgun (WGS) entry which is preliminary data.</text>
</comment>
<proteinExistence type="inferred from homology"/>
<evidence type="ECO:0000313" key="6">
    <source>
        <dbReference type="EMBL" id="GFP25728.1"/>
    </source>
</evidence>
<dbReference type="InterPro" id="IPR018484">
    <property type="entry name" value="FGGY_N"/>
</dbReference>
<dbReference type="InterPro" id="IPR050406">
    <property type="entry name" value="FGGY_Carb_Kinase"/>
</dbReference>
<gene>
    <name evidence="6" type="ORF">HKBW3S25_01209</name>
</gene>
<dbReference type="GO" id="GO:0016301">
    <property type="term" value="F:kinase activity"/>
    <property type="evidence" value="ECO:0007669"/>
    <property type="project" value="UniProtKB-KW"/>
</dbReference>
<protein>
    <submittedName>
        <fullName evidence="6">Xylulokinase</fullName>
    </submittedName>
</protein>
<dbReference type="InterPro" id="IPR043129">
    <property type="entry name" value="ATPase_NBD"/>
</dbReference>
<evidence type="ECO:0000256" key="2">
    <source>
        <dbReference type="ARBA" id="ARBA00022629"/>
    </source>
</evidence>
<keyword evidence="2" id="KW-0119">Carbohydrate metabolism</keyword>
<evidence type="ECO:0000256" key="1">
    <source>
        <dbReference type="ARBA" id="ARBA00009156"/>
    </source>
</evidence>
<evidence type="ECO:0000256" key="3">
    <source>
        <dbReference type="ARBA" id="ARBA00022679"/>
    </source>
</evidence>
<accession>A0A6V8NZN5</accession>
<dbReference type="Gene3D" id="3.30.420.40">
    <property type="match status" value="1"/>
</dbReference>
<keyword evidence="3" id="KW-0808">Transferase</keyword>
<comment type="similarity">
    <text evidence="1">Belongs to the FGGY kinase family.</text>
</comment>
<feature type="domain" description="Carbohydrate kinase FGGY N-terminal" evidence="5">
    <location>
        <begin position="3"/>
        <end position="65"/>
    </location>
</feature>
<feature type="non-terminal residue" evidence="6">
    <location>
        <position position="67"/>
    </location>
</feature>
<reference evidence="6 7" key="1">
    <citation type="journal article" date="2020" name="Front. Microbiol.">
        <title>Single-cell genomics of novel Actinobacteria with the Wood-Ljungdahl pathway discovered in a serpentinizing system.</title>
        <authorList>
            <person name="Merino N."/>
            <person name="Kawai M."/>
            <person name="Boyd E.S."/>
            <person name="Colman D.R."/>
            <person name="McGlynn S.E."/>
            <person name="Nealson K.H."/>
            <person name="Kurokawa K."/>
            <person name="Hongoh Y."/>
        </authorList>
    </citation>
    <scope>NUCLEOTIDE SEQUENCE [LARGE SCALE GENOMIC DNA]</scope>
    <source>
        <strain evidence="6 7">S25</strain>
    </source>
</reference>
<dbReference type="SUPFAM" id="SSF53067">
    <property type="entry name" value="Actin-like ATPase domain"/>
    <property type="match status" value="1"/>
</dbReference>
<name>A0A6V8NZN5_9ACTN</name>
<sequence>MGYLLGIDLGTTSVKAILIDENGKTFGLGSEEYPLLIPRAGWAEQDPEKWWEVVKRVVGTVVGRSGV</sequence>
<keyword evidence="2" id="KW-0859">Xylose metabolism</keyword>